<keyword evidence="2" id="KW-1185">Reference proteome</keyword>
<reference evidence="1 2" key="1">
    <citation type="journal article" date="2011" name="J. Bacteriol.">
        <title>Genome sequence of 'Pedosphaera parvula' Ellin514, an aerobic Verrucomicrobial isolate from pasture soil.</title>
        <authorList>
            <person name="Kant R."/>
            <person name="van Passel M.W."/>
            <person name="Sangwan P."/>
            <person name="Palva A."/>
            <person name="Lucas S."/>
            <person name="Copeland A."/>
            <person name="Lapidus A."/>
            <person name="Glavina Del Rio T."/>
            <person name="Dalin E."/>
            <person name="Tice H."/>
            <person name="Bruce D."/>
            <person name="Goodwin L."/>
            <person name="Pitluck S."/>
            <person name="Chertkov O."/>
            <person name="Larimer F.W."/>
            <person name="Land M.L."/>
            <person name="Hauser L."/>
            <person name="Brettin T.S."/>
            <person name="Detter J.C."/>
            <person name="Han S."/>
            <person name="de Vos W.M."/>
            <person name="Janssen P.H."/>
            <person name="Smidt H."/>
        </authorList>
    </citation>
    <scope>NUCLEOTIDE SEQUENCE [LARGE SCALE GENOMIC DNA]</scope>
    <source>
        <strain evidence="1 2">Ellin514</strain>
    </source>
</reference>
<proteinExistence type="predicted"/>
<comment type="caution">
    <text evidence="1">The sequence shown here is derived from an EMBL/GenBank/DDBJ whole genome shotgun (WGS) entry which is preliminary data.</text>
</comment>
<gene>
    <name evidence="1" type="ORF">Cflav_PD0732</name>
</gene>
<sequence length="396" mass="45173">MAFRIHDSVVRGEIDNRTKGMVHGKVWVVGRTEPVVLELRGNAWPDLAGCLLTFTNPLKLIAHQHLDSLHPTQHGSIGDLTASRKVRVFDVPLEEALVMIRRKEKPPEHMANCLYLEWFSDYNGRVVIESADYELTISAPEWRLSPEDEAERAKQAAAGMADFTGKLSEAIEKHQRGQKDPEQEWDEHDYEKFLKESDARTDKYAELLDKYGDSDEAEATIAREMGWDRNEEENEQLSVEEINAIFESAADEPPPEPDPHREGIDWVRTADGDLCHPLQHRCSESALKFHQHAEKLGLEEMNDKDLDQFIFELQTTSAKLAGALNGIAHGEGFRDAAFTVAYLKRALDHLHKSQSGLEAIAQKKLLPEIVFMEARKELFEIREDIIRLMDEFRGRN</sequence>
<dbReference type="AlphaFoldDB" id="B9XR84"/>
<evidence type="ECO:0000313" key="1">
    <source>
        <dbReference type="EMBL" id="EEF57627.1"/>
    </source>
</evidence>
<protein>
    <submittedName>
        <fullName evidence="1">Uncharacterized protein</fullName>
    </submittedName>
</protein>
<dbReference type="EMBL" id="ABOX02000061">
    <property type="protein sequence ID" value="EEF57627.1"/>
    <property type="molecule type" value="Genomic_DNA"/>
</dbReference>
<accession>B9XR84</accession>
<name>B9XR84_PEDPL</name>
<dbReference type="Proteomes" id="UP000003688">
    <property type="component" value="Unassembled WGS sequence"/>
</dbReference>
<dbReference type="OrthoDB" id="198200at2"/>
<organism evidence="1 2">
    <name type="scientific">Pedosphaera parvula (strain Ellin514)</name>
    <dbReference type="NCBI Taxonomy" id="320771"/>
    <lineage>
        <taxon>Bacteria</taxon>
        <taxon>Pseudomonadati</taxon>
        <taxon>Verrucomicrobiota</taxon>
        <taxon>Pedosphaerae</taxon>
        <taxon>Pedosphaerales</taxon>
        <taxon>Pedosphaeraceae</taxon>
        <taxon>Pedosphaera</taxon>
    </lineage>
</organism>
<dbReference type="RefSeq" id="WP_007418319.1">
    <property type="nucleotide sequence ID" value="NZ_ABOX02000061.1"/>
</dbReference>
<evidence type="ECO:0000313" key="2">
    <source>
        <dbReference type="Proteomes" id="UP000003688"/>
    </source>
</evidence>